<gene>
    <name evidence="1" type="ORF">caldi_21140</name>
</gene>
<organism evidence="1 2">
    <name type="scientific">Caldinitratiruptor microaerophilus</name>
    <dbReference type="NCBI Taxonomy" id="671077"/>
    <lineage>
        <taxon>Bacteria</taxon>
        <taxon>Bacillati</taxon>
        <taxon>Bacillota</taxon>
        <taxon>Clostridia</taxon>
        <taxon>Eubacteriales</taxon>
        <taxon>Symbiobacteriaceae</taxon>
        <taxon>Caldinitratiruptor</taxon>
    </lineage>
</organism>
<accession>A0AA35GA84</accession>
<dbReference type="EMBL" id="AP025628">
    <property type="protein sequence ID" value="BDG61024.1"/>
    <property type="molecule type" value="Genomic_DNA"/>
</dbReference>
<reference evidence="1" key="1">
    <citation type="submission" date="2022-03" db="EMBL/GenBank/DDBJ databases">
        <title>Complete genome sequence of Caldinitratiruptor microaerophilus.</title>
        <authorList>
            <person name="Mukaiyama R."/>
            <person name="Nishiyama T."/>
            <person name="Ueda K."/>
        </authorList>
    </citation>
    <scope>NUCLEOTIDE SEQUENCE</scope>
    <source>
        <strain evidence="1">JCM 16183</strain>
    </source>
</reference>
<dbReference type="RefSeq" id="WP_264841706.1">
    <property type="nucleotide sequence ID" value="NZ_AP025628.1"/>
</dbReference>
<protein>
    <submittedName>
        <fullName evidence="1">Uncharacterized protein</fullName>
    </submittedName>
</protein>
<proteinExistence type="predicted"/>
<dbReference type="Proteomes" id="UP001163687">
    <property type="component" value="Chromosome"/>
</dbReference>
<evidence type="ECO:0000313" key="1">
    <source>
        <dbReference type="EMBL" id="BDG61024.1"/>
    </source>
</evidence>
<dbReference type="KEGG" id="cmic:caldi_21140"/>
<dbReference type="AlphaFoldDB" id="A0AA35GA84"/>
<evidence type="ECO:0000313" key="2">
    <source>
        <dbReference type="Proteomes" id="UP001163687"/>
    </source>
</evidence>
<sequence length="145" mass="14606">MPHRIAAAVQPLARLHAREMADAFEALCAHACEMTGISSALVAQGMSPGAAHMLARQWHAAGLTIHPEVRAAALMPGVMGVPGMMGMPAVMGMPAMMGMPVGAFGISPWAAGITAAPWLGVPGLAGITAGAVPRLGLAGLLLDPD</sequence>
<keyword evidence="2" id="KW-1185">Reference proteome</keyword>
<name>A0AA35GA84_9FIRM</name>